<proteinExistence type="predicted"/>
<dbReference type="AlphaFoldDB" id="A0A0C3CJA3"/>
<reference evidence="2" key="2">
    <citation type="submission" date="2015-01" db="EMBL/GenBank/DDBJ databases">
        <title>Evolutionary Origins and Diversification of the Mycorrhizal Mutualists.</title>
        <authorList>
            <consortium name="DOE Joint Genome Institute"/>
            <consortium name="Mycorrhizal Genomics Consortium"/>
            <person name="Kohler A."/>
            <person name="Kuo A."/>
            <person name="Nagy L.G."/>
            <person name="Floudas D."/>
            <person name="Copeland A."/>
            <person name="Barry K.W."/>
            <person name="Cichocki N."/>
            <person name="Veneault-Fourrey C."/>
            <person name="LaButti K."/>
            <person name="Lindquist E.A."/>
            <person name="Lipzen A."/>
            <person name="Lundell T."/>
            <person name="Morin E."/>
            <person name="Murat C."/>
            <person name="Riley R."/>
            <person name="Ohm R."/>
            <person name="Sun H."/>
            <person name="Tunlid A."/>
            <person name="Henrissat B."/>
            <person name="Grigoriev I.V."/>
            <person name="Hibbett D.S."/>
            <person name="Martin F."/>
        </authorList>
    </citation>
    <scope>NUCLEOTIDE SEQUENCE [LARGE SCALE GENOMIC DNA]</scope>
    <source>
        <strain evidence="2">F 1598</strain>
    </source>
</reference>
<dbReference type="InParanoid" id="A0A0C3CJA3"/>
<organism evidence="1 2">
    <name type="scientific">Piloderma croceum (strain F 1598)</name>
    <dbReference type="NCBI Taxonomy" id="765440"/>
    <lineage>
        <taxon>Eukaryota</taxon>
        <taxon>Fungi</taxon>
        <taxon>Dikarya</taxon>
        <taxon>Basidiomycota</taxon>
        <taxon>Agaricomycotina</taxon>
        <taxon>Agaricomycetes</taxon>
        <taxon>Agaricomycetidae</taxon>
        <taxon>Atheliales</taxon>
        <taxon>Atheliaceae</taxon>
        <taxon>Piloderma</taxon>
    </lineage>
</organism>
<dbReference type="HOGENOM" id="CLU_2776787_0_0_1"/>
<evidence type="ECO:0000313" key="1">
    <source>
        <dbReference type="EMBL" id="KIM89797.1"/>
    </source>
</evidence>
<evidence type="ECO:0000313" key="2">
    <source>
        <dbReference type="Proteomes" id="UP000054166"/>
    </source>
</evidence>
<gene>
    <name evidence="1" type="ORF">PILCRDRAFT_196554</name>
</gene>
<keyword evidence="2" id="KW-1185">Reference proteome</keyword>
<dbReference type="Proteomes" id="UP000054166">
    <property type="component" value="Unassembled WGS sequence"/>
</dbReference>
<accession>A0A0C3CJA3</accession>
<reference evidence="1 2" key="1">
    <citation type="submission" date="2014-04" db="EMBL/GenBank/DDBJ databases">
        <authorList>
            <consortium name="DOE Joint Genome Institute"/>
            <person name="Kuo A."/>
            <person name="Tarkka M."/>
            <person name="Buscot F."/>
            <person name="Kohler A."/>
            <person name="Nagy L.G."/>
            <person name="Floudas D."/>
            <person name="Copeland A."/>
            <person name="Barry K.W."/>
            <person name="Cichocki N."/>
            <person name="Veneault-Fourrey C."/>
            <person name="LaButti K."/>
            <person name="Lindquist E.A."/>
            <person name="Lipzen A."/>
            <person name="Lundell T."/>
            <person name="Morin E."/>
            <person name="Murat C."/>
            <person name="Sun H."/>
            <person name="Tunlid A."/>
            <person name="Henrissat B."/>
            <person name="Grigoriev I.V."/>
            <person name="Hibbett D.S."/>
            <person name="Martin F."/>
            <person name="Nordberg H.P."/>
            <person name="Cantor M.N."/>
            <person name="Hua S.X."/>
        </authorList>
    </citation>
    <scope>NUCLEOTIDE SEQUENCE [LARGE SCALE GENOMIC DNA]</scope>
    <source>
        <strain evidence="1 2">F 1598</strain>
    </source>
</reference>
<name>A0A0C3CJA3_PILCF</name>
<protein>
    <submittedName>
        <fullName evidence="1">Uncharacterized protein</fullName>
    </submittedName>
</protein>
<sequence length="69" mass="7947">MMDCTRGLEAWGVVTEKYDMRQKRQRRCKRSTIYLLVSGTCHLRLSEAGTHSWSTVGTESWKLASLLAR</sequence>
<dbReference type="EMBL" id="KN832974">
    <property type="protein sequence ID" value="KIM89797.1"/>
    <property type="molecule type" value="Genomic_DNA"/>
</dbReference>